<keyword evidence="2" id="KW-1185">Reference proteome</keyword>
<organism evidence="1 2">
    <name type="scientific">Desulfovibrio fairfieldensis</name>
    <dbReference type="NCBI Taxonomy" id="44742"/>
    <lineage>
        <taxon>Bacteria</taxon>
        <taxon>Pseudomonadati</taxon>
        <taxon>Thermodesulfobacteriota</taxon>
        <taxon>Desulfovibrionia</taxon>
        <taxon>Desulfovibrionales</taxon>
        <taxon>Desulfovibrionaceae</taxon>
        <taxon>Desulfovibrio</taxon>
    </lineage>
</organism>
<evidence type="ECO:0000313" key="1">
    <source>
        <dbReference type="EMBL" id="AMD89729.1"/>
    </source>
</evidence>
<accession>A0A0X8JJ67</accession>
<dbReference type="EMBL" id="CP014229">
    <property type="protein sequence ID" value="AMD89729.1"/>
    <property type="molecule type" value="Genomic_DNA"/>
</dbReference>
<dbReference type="AlphaFoldDB" id="A0A0X8JJ67"/>
<name>A0A0X8JJ67_9BACT</name>
<dbReference type="RefSeq" id="WP_062252059.1">
    <property type="nucleotide sequence ID" value="NZ_CP014229.1"/>
</dbReference>
<sequence length="175" mass="19445">MNMPISGESTDSILGQEFLTWLWYQSDTAPGAFTDSEGSPFAVSMEQRIVVQGGEGDAKETASVSGSLSPLREARFGLGTGKKVSRALIRLEKEELAFQLTLKAEDFGLGSLKTPKLDKGDSDDDPDALLLEKFYLMEVCVGLLDSLYARFLKLRLSPEWQKEVADMRQWLTRTE</sequence>
<proteinExistence type="predicted"/>
<protein>
    <submittedName>
        <fullName evidence="1">Uncharacterized protein</fullName>
    </submittedName>
</protein>
<gene>
    <name evidence="1" type="ORF">AXF13_06165</name>
</gene>
<reference evidence="2" key="1">
    <citation type="submission" date="2016-02" db="EMBL/GenBank/DDBJ databases">
        <authorList>
            <person name="Holder M.E."/>
            <person name="Ajami N.J."/>
            <person name="Petrosino J.F."/>
        </authorList>
    </citation>
    <scope>NUCLEOTIDE SEQUENCE [LARGE SCALE GENOMIC DNA]</scope>
    <source>
        <strain evidence="2">CCUG 45958</strain>
    </source>
</reference>
<dbReference type="Proteomes" id="UP000069241">
    <property type="component" value="Chromosome"/>
</dbReference>
<dbReference type="STRING" id="44742.AXF13_06165"/>
<dbReference type="KEGG" id="dfi:AXF13_06165"/>
<evidence type="ECO:0000313" key="2">
    <source>
        <dbReference type="Proteomes" id="UP000069241"/>
    </source>
</evidence>